<feature type="compositionally biased region" description="Polar residues" evidence="1">
    <location>
        <begin position="36"/>
        <end position="57"/>
    </location>
</feature>
<keyword evidence="3" id="KW-1185">Reference proteome</keyword>
<evidence type="ECO:0000313" key="3">
    <source>
        <dbReference type="Proteomes" id="UP001066276"/>
    </source>
</evidence>
<evidence type="ECO:0000313" key="2">
    <source>
        <dbReference type="EMBL" id="KAJ1212477.1"/>
    </source>
</evidence>
<dbReference type="AlphaFoldDB" id="A0AAV7WIR6"/>
<dbReference type="Proteomes" id="UP001066276">
    <property type="component" value="Chromosome 1_1"/>
</dbReference>
<feature type="region of interest" description="Disordered" evidence="1">
    <location>
        <begin position="1"/>
        <end position="136"/>
    </location>
</feature>
<sequence length="136" mass="14886">MRDALSRPAGPMEGGERDRKGGRGATTSPGRVPWSQARSSCRTAVQHVRATSFSSTPRPAGPDISRKDTASRPSVGPSCHQDRWRQDRVARTSVQRAPRMPLPPTSSQLFCRGGGRKEPKCLPTRSGARRRVERPS</sequence>
<reference evidence="2" key="1">
    <citation type="journal article" date="2022" name="bioRxiv">
        <title>Sequencing and chromosome-scale assembly of the giantPleurodeles waltlgenome.</title>
        <authorList>
            <person name="Brown T."/>
            <person name="Elewa A."/>
            <person name="Iarovenko S."/>
            <person name="Subramanian E."/>
            <person name="Araus A.J."/>
            <person name="Petzold A."/>
            <person name="Susuki M."/>
            <person name="Suzuki K.-i.T."/>
            <person name="Hayashi T."/>
            <person name="Toyoda A."/>
            <person name="Oliveira C."/>
            <person name="Osipova E."/>
            <person name="Leigh N.D."/>
            <person name="Simon A."/>
            <person name="Yun M.H."/>
        </authorList>
    </citation>
    <scope>NUCLEOTIDE SEQUENCE</scope>
    <source>
        <strain evidence="2">20211129_DDA</strain>
        <tissue evidence="2">Liver</tissue>
    </source>
</reference>
<dbReference type="EMBL" id="JANPWB010000001">
    <property type="protein sequence ID" value="KAJ1212477.1"/>
    <property type="molecule type" value="Genomic_DNA"/>
</dbReference>
<comment type="caution">
    <text evidence="2">The sequence shown here is derived from an EMBL/GenBank/DDBJ whole genome shotgun (WGS) entry which is preliminary data.</text>
</comment>
<feature type="compositionally biased region" description="Basic and acidic residues" evidence="1">
    <location>
        <begin position="80"/>
        <end position="90"/>
    </location>
</feature>
<accession>A0AAV7WIR6</accession>
<evidence type="ECO:0000256" key="1">
    <source>
        <dbReference type="SAM" id="MobiDB-lite"/>
    </source>
</evidence>
<protein>
    <submittedName>
        <fullName evidence="2">Uncharacterized protein</fullName>
    </submittedName>
</protein>
<gene>
    <name evidence="2" type="ORF">NDU88_000136</name>
</gene>
<feature type="compositionally biased region" description="Basic residues" evidence="1">
    <location>
        <begin position="127"/>
        <end position="136"/>
    </location>
</feature>
<proteinExistence type="predicted"/>
<organism evidence="2 3">
    <name type="scientific">Pleurodeles waltl</name>
    <name type="common">Iberian ribbed newt</name>
    <dbReference type="NCBI Taxonomy" id="8319"/>
    <lineage>
        <taxon>Eukaryota</taxon>
        <taxon>Metazoa</taxon>
        <taxon>Chordata</taxon>
        <taxon>Craniata</taxon>
        <taxon>Vertebrata</taxon>
        <taxon>Euteleostomi</taxon>
        <taxon>Amphibia</taxon>
        <taxon>Batrachia</taxon>
        <taxon>Caudata</taxon>
        <taxon>Salamandroidea</taxon>
        <taxon>Salamandridae</taxon>
        <taxon>Pleurodelinae</taxon>
        <taxon>Pleurodeles</taxon>
    </lineage>
</organism>
<name>A0AAV7WIR6_PLEWA</name>